<accession>A0ACD3Q9K4</accession>
<name>A0ACD3Q9K4_LARCR</name>
<reference evidence="1" key="1">
    <citation type="submission" date="2018-11" db="EMBL/GenBank/DDBJ databases">
        <title>The sequence and de novo assembly of Larimichthys crocea genome using PacBio and Hi-C technologies.</title>
        <authorList>
            <person name="Xu P."/>
            <person name="Chen B."/>
            <person name="Zhou Z."/>
            <person name="Ke Q."/>
            <person name="Wu Y."/>
            <person name="Bai H."/>
            <person name="Pu F."/>
        </authorList>
    </citation>
    <scope>NUCLEOTIDE SEQUENCE</scope>
    <source>
        <tissue evidence="1">Muscle</tissue>
    </source>
</reference>
<evidence type="ECO:0000313" key="1">
    <source>
        <dbReference type="EMBL" id="TMS03361.1"/>
    </source>
</evidence>
<protein>
    <submittedName>
        <fullName evidence="1">Uncharacterized protein</fullName>
    </submittedName>
</protein>
<proteinExistence type="predicted"/>
<keyword evidence="2" id="KW-1185">Reference proteome</keyword>
<dbReference type="EMBL" id="CM011695">
    <property type="protein sequence ID" value="TMS03361.1"/>
    <property type="molecule type" value="Genomic_DNA"/>
</dbReference>
<gene>
    <name evidence="1" type="ORF">E3U43_000250</name>
</gene>
<dbReference type="Proteomes" id="UP000793456">
    <property type="component" value="Chromosome XXII"/>
</dbReference>
<evidence type="ECO:0000313" key="2">
    <source>
        <dbReference type="Proteomes" id="UP000793456"/>
    </source>
</evidence>
<organism evidence="1 2">
    <name type="scientific">Larimichthys crocea</name>
    <name type="common">Large yellow croaker</name>
    <name type="synonym">Pseudosciaena crocea</name>
    <dbReference type="NCBI Taxonomy" id="215358"/>
    <lineage>
        <taxon>Eukaryota</taxon>
        <taxon>Metazoa</taxon>
        <taxon>Chordata</taxon>
        <taxon>Craniata</taxon>
        <taxon>Vertebrata</taxon>
        <taxon>Euteleostomi</taxon>
        <taxon>Actinopterygii</taxon>
        <taxon>Neopterygii</taxon>
        <taxon>Teleostei</taxon>
        <taxon>Neoteleostei</taxon>
        <taxon>Acanthomorphata</taxon>
        <taxon>Eupercaria</taxon>
        <taxon>Sciaenidae</taxon>
        <taxon>Larimichthys</taxon>
    </lineage>
</organism>
<comment type="caution">
    <text evidence="1">The sequence shown here is derived from an EMBL/GenBank/DDBJ whole genome shotgun (WGS) entry which is preliminary data.</text>
</comment>
<sequence>MSDEPSVQSRHLRAEKLGRRPQRTQSTSVRNICSSVQWTNAEAEQTQQGSKYKVQLENKQSQSSGCSDQSHIKEHLPLHSLCFPGQTLNQKSAMMHAALGIWILSAVICVGRGDHHHGDQDTALDNSANSVSLVAAANKEFAYRLQTRHLEKTPVKAAAVFVDDNFKPRPEFLETLKQSYFADGFTVDFANAADSANTINEYVKGKTNGKIEELVKDPDPMTVMYLISYIYYKGKWATPFEPELTKEDTFTVDENTKVQVQMMNKEKRFDIYYDQAINTSVLHLPFNSSYSMLLMLPD</sequence>